<comment type="subcellular location">
    <subcellularLocation>
        <location evidence="1">Cytoplasm</location>
    </subcellularLocation>
</comment>
<sequence>MASVLQNVCDDTVLLHVTHSNLKQHFSEIRFSLHSTVGATKERLWKNCGTSVDSMVLQLFDDNDKKVCDMNEDSQPLGLYSPRDGYRIHIVDMDPSSMTAGGWLEDTSLVEKYRISEESYGKLDGTFRKFKERLVSPDPSISQPKISEDYMQDLAANIKVGDRCEVDPGGKRGAVMFVGRAETLPPGFWVGVQYDEPVGKHDGMVKGKRYFSCPPLQGVMLRPDKVKVGDYPERDPFEEEEI</sequence>
<evidence type="ECO:0000259" key="5">
    <source>
        <dbReference type="PROSITE" id="PS50245"/>
    </source>
</evidence>
<dbReference type="SUPFAM" id="SSF74924">
    <property type="entry name" value="Cap-Gly domain"/>
    <property type="match status" value="1"/>
</dbReference>
<dbReference type="GO" id="GO:0005634">
    <property type="term" value="C:nucleus"/>
    <property type="evidence" value="ECO:0007669"/>
    <property type="project" value="TreeGrafter"/>
</dbReference>
<dbReference type="PANTHER" id="PTHR18916">
    <property type="entry name" value="DYNACTIN 1-RELATED MICROTUBULE-BINDING"/>
    <property type="match status" value="1"/>
</dbReference>
<dbReference type="PROSITE" id="PS50245">
    <property type="entry name" value="CAP_GLY_2"/>
    <property type="match status" value="1"/>
</dbReference>
<dbReference type="EMBL" id="BT124637">
    <property type="protein sequence ID" value="ADE77875.1"/>
    <property type="molecule type" value="mRNA"/>
</dbReference>
<dbReference type="InterPro" id="IPR036859">
    <property type="entry name" value="CAP-Gly_dom_sf"/>
</dbReference>
<dbReference type="GO" id="GO:0007021">
    <property type="term" value="P:tubulin complex assembly"/>
    <property type="evidence" value="ECO:0007669"/>
    <property type="project" value="InterPro"/>
</dbReference>
<keyword evidence="3" id="KW-0143">Chaperone</keyword>
<protein>
    <recommendedName>
        <fullName evidence="5">CAP-Gly domain-containing protein</fullName>
    </recommendedName>
</protein>
<dbReference type="AlphaFoldDB" id="D5AEA6"/>
<dbReference type="GO" id="GO:0035371">
    <property type="term" value="C:microtubule plus-end"/>
    <property type="evidence" value="ECO:0007669"/>
    <property type="project" value="TreeGrafter"/>
</dbReference>
<dbReference type="InterPro" id="IPR029071">
    <property type="entry name" value="Ubiquitin-like_domsf"/>
</dbReference>
<comment type="similarity">
    <text evidence="4">Belongs to the TBCB family.</text>
</comment>
<dbReference type="SMART" id="SM01052">
    <property type="entry name" value="CAP_GLY"/>
    <property type="match status" value="1"/>
</dbReference>
<dbReference type="Pfam" id="PF01302">
    <property type="entry name" value="CAP_GLY"/>
    <property type="match status" value="1"/>
</dbReference>
<dbReference type="InterPro" id="IPR000938">
    <property type="entry name" value="CAP-Gly_domain"/>
</dbReference>
<feature type="domain" description="CAP-Gly" evidence="5">
    <location>
        <begin position="180"/>
        <end position="222"/>
    </location>
</feature>
<dbReference type="Gene3D" id="2.30.30.190">
    <property type="entry name" value="CAP Gly-rich-like domain"/>
    <property type="match status" value="1"/>
</dbReference>
<proteinExistence type="evidence at transcript level"/>
<evidence type="ECO:0000256" key="1">
    <source>
        <dbReference type="ARBA" id="ARBA00004496"/>
    </source>
</evidence>
<reference evidence="6" key="1">
    <citation type="submission" date="2010-04" db="EMBL/GenBank/DDBJ databases">
        <authorList>
            <person name="Reid K.E."/>
            <person name="Liao N."/>
            <person name="Chan S."/>
            <person name="Docking R."/>
            <person name="Taylor G."/>
            <person name="Moore R."/>
            <person name="Mayo M."/>
            <person name="Munro S."/>
            <person name="King J."/>
            <person name="Yanchuk A."/>
            <person name="Holt R."/>
            <person name="Jones S."/>
            <person name="Marra M."/>
            <person name="Ritland C.E."/>
            <person name="Ritland K."/>
            <person name="Bohlmann J."/>
        </authorList>
    </citation>
    <scope>NUCLEOTIDE SEQUENCE</scope>
    <source>
        <tissue evidence="6">Bud</tissue>
    </source>
</reference>
<dbReference type="InterPro" id="IPR045172">
    <property type="entry name" value="TBCB_Ubl"/>
</dbReference>
<evidence type="ECO:0000256" key="2">
    <source>
        <dbReference type="ARBA" id="ARBA00022490"/>
    </source>
</evidence>
<dbReference type="GO" id="GO:0007023">
    <property type="term" value="P:post-chaperonin tubulin folding pathway"/>
    <property type="evidence" value="ECO:0007669"/>
    <property type="project" value="InterPro"/>
</dbReference>
<dbReference type="FunFam" id="2.30.30.190:FF:000013">
    <property type="entry name" value="Tubulin-folding cofactor B"/>
    <property type="match status" value="1"/>
</dbReference>
<dbReference type="PANTHER" id="PTHR18916:SF85">
    <property type="entry name" value="TUBULIN-FOLDING COFACTOR B"/>
    <property type="match status" value="1"/>
</dbReference>
<name>D5AEA6_PICSI</name>
<evidence type="ECO:0000313" key="6">
    <source>
        <dbReference type="EMBL" id="ADE77875.1"/>
    </source>
</evidence>
<keyword evidence="2" id="KW-0963">Cytoplasm</keyword>
<dbReference type="CDD" id="cd01789">
    <property type="entry name" value="Ubl_TBCB"/>
    <property type="match status" value="1"/>
</dbReference>
<evidence type="ECO:0000256" key="3">
    <source>
        <dbReference type="ARBA" id="ARBA00023186"/>
    </source>
</evidence>
<dbReference type="GO" id="GO:0043014">
    <property type="term" value="F:alpha-tubulin binding"/>
    <property type="evidence" value="ECO:0007669"/>
    <property type="project" value="InterPro"/>
</dbReference>
<dbReference type="GO" id="GO:0031122">
    <property type="term" value="P:cytoplasmic microtubule organization"/>
    <property type="evidence" value="ECO:0007669"/>
    <property type="project" value="TreeGrafter"/>
</dbReference>
<dbReference type="GO" id="GO:0005829">
    <property type="term" value="C:cytosol"/>
    <property type="evidence" value="ECO:0007669"/>
    <property type="project" value="UniProtKB-ARBA"/>
</dbReference>
<dbReference type="InterPro" id="IPR000626">
    <property type="entry name" value="Ubiquitin-like_dom"/>
</dbReference>
<dbReference type="Gene3D" id="3.10.20.90">
    <property type="entry name" value="Phosphatidylinositol 3-kinase Catalytic Subunit, Chain A, domain 1"/>
    <property type="match status" value="1"/>
</dbReference>
<dbReference type="SUPFAM" id="SSF54236">
    <property type="entry name" value="Ubiquitin-like"/>
    <property type="match status" value="1"/>
</dbReference>
<accession>D5AEA6</accession>
<organism evidence="6">
    <name type="scientific">Picea sitchensis</name>
    <name type="common">Sitka spruce</name>
    <name type="synonym">Pinus sitchensis</name>
    <dbReference type="NCBI Taxonomy" id="3332"/>
    <lineage>
        <taxon>Eukaryota</taxon>
        <taxon>Viridiplantae</taxon>
        <taxon>Streptophyta</taxon>
        <taxon>Embryophyta</taxon>
        <taxon>Tracheophyta</taxon>
        <taxon>Spermatophyta</taxon>
        <taxon>Pinopsida</taxon>
        <taxon>Pinidae</taxon>
        <taxon>Conifers I</taxon>
        <taxon>Pinales</taxon>
        <taxon>Pinaceae</taxon>
        <taxon>Picea</taxon>
    </lineage>
</organism>
<evidence type="ECO:0000256" key="4">
    <source>
        <dbReference type="ARBA" id="ARBA00025779"/>
    </source>
</evidence>
<dbReference type="GO" id="GO:0051010">
    <property type="term" value="F:microtubule plus-end binding"/>
    <property type="evidence" value="ECO:0007669"/>
    <property type="project" value="TreeGrafter"/>
</dbReference>
<dbReference type="Pfam" id="PF14560">
    <property type="entry name" value="Ubiquitin_2"/>
    <property type="match status" value="1"/>
</dbReference>